<sequence length="88" mass="9665">SPSDGWATKASVHDLSTRDGGDLSHLSRRALTRDPREREVRFAAPEIIPIKDKLKTRRMSEGLLTSQRGLTDCGDPKGVTLKTVFSSS</sequence>
<reference evidence="2 3" key="1">
    <citation type="submission" date="2014-04" db="EMBL/GenBank/DDBJ databases">
        <title>Genome evolution of avian class.</title>
        <authorList>
            <person name="Zhang G."/>
            <person name="Li C."/>
        </authorList>
    </citation>
    <scope>NUCLEOTIDE SEQUENCE [LARGE SCALE GENOMIC DNA]</scope>
    <source>
        <strain evidence="2">BGI_Z169</strain>
    </source>
</reference>
<evidence type="ECO:0000256" key="1">
    <source>
        <dbReference type="SAM" id="MobiDB-lite"/>
    </source>
</evidence>
<dbReference type="Proteomes" id="UP000053119">
    <property type="component" value="Unassembled WGS sequence"/>
</dbReference>
<feature type="non-terminal residue" evidence="2">
    <location>
        <position position="88"/>
    </location>
</feature>
<dbReference type="AlphaFoldDB" id="A0A091IT25"/>
<feature type="compositionally biased region" description="Basic and acidic residues" evidence="1">
    <location>
        <begin position="11"/>
        <end position="22"/>
    </location>
</feature>
<evidence type="ECO:0000313" key="2">
    <source>
        <dbReference type="EMBL" id="KFP10585.1"/>
    </source>
</evidence>
<feature type="non-terminal residue" evidence="2">
    <location>
        <position position="1"/>
    </location>
</feature>
<feature type="region of interest" description="Disordered" evidence="1">
    <location>
        <begin position="1"/>
        <end position="37"/>
    </location>
</feature>
<protein>
    <submittedName>
        <fullName evidence="2">Uncharacterized protein</fullName>
    </submittedName>
</protein>
<gene>
    <name evidence="2" type="ORF">Z169_00755</name>
</gene>
<organism evidence="2 3">
    <name type="scientific">Egretta garzetta</name>
    <name type="common">Little egret</name>
    <dbReference type="NCBI Taxonomy" id="188379"/>
    <lineage>
        <taxon>Eukaryota</taxon>
        <taxon>Metazoa</taxon>
        <taxon>Chordata</taxon>
        <taxon>Craniata</taxon>
        <taxon>Vertebrata</taxon>
        <taxon>Euteleostomi</taxon>
        <taxon>Archelosauria</taxon>
        <taxon>Archosauria</taxon>
        <taxon>Dinosauria</taxon>
        <taxon>Saurischia</taxon>
        <taxon>Theropoda</taxon>
        <taxon>Coelurosauria</taxon>
        <taxon>Aves</taxon>
        <taxon>Neognathae</taxon>
        <taxon>Neoaves</taxon>
        <taxon>Aequornithes</taxon>
        <taxon>Pelecaniformes</taxon>
        <taxon>Ardeidae</taxon>
        <taxon>Egretta</taxon>
    </lineage>
</organism>
<evidence type="ECO:0000313" key="3">
    <source>
        <dbReference type="Proteomes" id="UP000053119"/>
    </source>
</evidence>
<proteinExistence type="predicted"/>
<accession>A0A091IT25</accession>
<keyword evidence="3" id="KW-1185">Reference proteome</keyword>
<name>A0A091IT25_EGRGA</name>
<dbReference type="EMBL" id="KK500820">
    <property type="protein sequence ID" value="KFP10585.1"/>
    <property type="molecule type" value="Genomic_DNA"/>
</dbReference>